<dbReference type="InterPro" id="IPR039426">
    <property type="entry name" value="TonB-dep_rcpt-like"/>
</dbReference>
<feature type="chain" id="PRO_5040198995" evidence="13">
    <location>
        <begin position="23"/>
        <end position="925"/>
    </location>
</feature>
<keyword evidence="5 11" id="KW-0812">Transmembrane</keyword>
<dbReference type="PANTHER" id="PTHR32552:SF81">
    <property type="entry name" value="TONB-DEPENDENT OUTER MEMBRANE RECEPTOR"/>
    <property type="match status" value="1"/>
</dbReference>
<protein>
    <submittedName>
        <fullName evidence="16">TonB-dependent receptor</fullName>
    </submittedName>
</protein>
<dbReference type="GO" id="GO:0006826">
    <property type="term" value="P:iron ion transport"/>
    <property type="evidence" value="ECO:0007669"/>
    <property type="project" value="UniProtKB-KW"/>
</dbReference>
<accession>A0A9Q8TXI9</accession>
<feature type="domain" description="TonB-dependent receptor-like beta-barrel" evidence="14">
    <location>
        <begin position="343"/>
        <end position="830"/>
    </location>
</feature>
<evidence type="ECO:0000256" key="11">
    <source>
        <dbReference type="PROSITE-ProRule" id="PRU01360"/>
    </source>
</evidence>
<dbReference type="InterPro" id="IPR000531">
    <property type="entry name" value="Beta-barrel_TonB"/>
</dbReference>
<keyword evidence="10 11" id="KW-0998">Cell outer membrane</keyword>
<dbReference type="PANTHER" id="PTHR32552">
    <property type="entry name" value="FERRICHROME IRON RECEPTOR-RELATED"/>
    <property type="match status" value="1"/>
</dbReference>
<evidence type="ECO:0000256" key="3">
    <source>
        <dbReference type="ARBA" id="ARBA00022452"/>
    </source>
</evidence>
<evidence type="ECO:0000259" key="14">
    <source>
        <dbReference type="Pfam" id="PF00593"/>
    </source>
</evidence>
<evidence type="ECO:0000259" key="15">
    <source>
        <dbReference type="Pfam" id="PF07715"/>
    </source>
</evidence>
<evidence type="ECO:0000313" key="17">
    <source>
        <dbReference type="Proteomes" id="UP001056381"/>
    </source>
</evidence>
<evidence type="ECO:0000256" key="9">
    <source>
        <dbReference type="ARBA" id="ARBA00023136"/>
    </source>
</evidence>
<evidence type="ECO:0000256" key="12">
    <source>
        <dbReference type="RuleBase" id="RU003357"/>
    </source>
</evidence>
<reference evidence="16" key="1">
    <citation type="submission" date="2022-05" db="EMBL/GenBank/DDBJ databases">
        <title>Single-amplified genomics reveal most streamlined microbe among free-living bacteria.</title>
        <authorList>
            <person name="Roda-Garcia J."/>
            <person name="Haro-Moreno J.M."/>
            <person name="Rodriguez-Valera F."/>
            <person name="Almagro-Moreno S."/>
            <person name="Lopez-Perez M."/>
        </authorList>
    </citation>
    <scope>NUCLEOTIDE SEQUENCE</scope>
    <source>
        <strain evidence="16">TMED112-D2-2</strain>
    </source>
</reference>
<evidence type="ECO:0000256" key="4">
    <source>
        <dbReference type="ARBA" id="ARBA00022496"/>
    </source>
</evidence>
<dbReference type="PROSITE" id="PS52016">
    <property type="entry name" value="TONB_DEPENDENT_REC_3"/>
    <property type="match status" value="1"/>
</dbReference>
<evidence type="ECO:0000313" key="16">
    <source>
        <dbReference type="EMBL" id="URQ62753.1"/>
    </source>
</evidence>
<keyword evidence="3 11" id="KW-1134">Transmembrane beta strand</keyword>
<dbReference type="InterPro" id="IPR012910">
    <property type="entry name" value="Plug_dom"/>
</dbReference>
<dbReference type="Proteomes" id="UP001056381">
    <property type="component" value="Chromosome"/>
</dbReference>
<keyword evidence="17" id="KW-1185">Reference proteome</keyword>
<keyword evidence="13" id="KW-0732">Signal</keyword>
<feature type="domain" description="TonB-dependent receptor plug" evidence="15">
    <location>
        <begin position="46"/>
        <end position="154"/>
    </location>
</feature>
<keyword evidence="8 12" id="KW-0798">TonB box</keyword>
<dbReference type="EMBL" id="CP097966">
    <property type="protein sequence ID" value="URQ62753.1"/>
    <property type="molecule type" value="Genomic_DNA"/>
</dbReference>
<keyword evidence="4" id="KW-0410">Iron transport</keyword>
<feature type="signal peptide" evidence="13">
    <location>
        <begin position="1"/>
        <end position="22"/>
    </location>
</feature>
<sequence length="925" mass="104293">MKFTKNLLMLLMLPAFALPVIAQDSEDEDEGLEIVITTAQKVEKDVMDTPVPVTVFTQDKLTEYGINNYIDLSQMVPMLEITDSNNHGAPVITMRGVRSNNVTELGDPAVGVHVDGVYVSRMQGAMALLFDLERAEVLRGPQGTLYGRNSTVGTFNVVTAKPNFEVQGGSVTIDAGRMDAQALRMHYNLPITDNFAIRLAYMEEKKDSFITTYLDASQMDHRFMKFAGVDLSEFSQIGGDYNNRHMSDHHWYNGFDGWQQRPLSKVQMDPADSYNNVDQNAFRLSALYDMGGDRSLNVQFEQYENQNAHWTETPACELMRGRPTVNYESWNWGGFDITNCDTGFGGGNAYKAYVNTPGMLDVVLTSTRAIYKAPIGDFDLVAKYGYQHLEEEAHFDTDMGHGNWDGNWNIDDFVAKAKVFDVELRSSKDEKLQWVVGYFMNLENNNMEAHFNGLEGSDVFIQPDRQLDATAMYGQATYQLDERMFLTVGARYSEEEKTDVGGRNFRCMFWANGCAANPYDGARSRDAAWTRLGYTPWKNGGEFLVEGVNCTGGYGCLQEVLINDTSAEFDNLDYRVGLDFDLDDNTLLYAYYATGFKSGSIQDVYRRGNNTLHPEGPGSYADTSYDNEYIDTFEFGFKRRVGKDLNLSFNAYFSQYDGKQESGNVPVDVISAMGVDTTIGSPTFGQMVEQDQVVTRWSSQNFGEQEFYGSEFEFNWNPYEGGNINGYIATMNTKVTESFVTQVRYAIGFAHGRPDYGSAVAPEWENNIDLLGNEAPYAPQFQTTIRYEHTFNTPVGKIKPQVQYHYETSAYLSIYNIDKHVDDEGGYGTYGCTNFGAADGCAYDFIDLPGYWAQPAEYLSDLRPAFETFNLLLTFEPAEGSWYAQAYSYNAMDERIPYHRAWEGAVPRGGYSGPAQYGIRFGYFW</sequence>
<evidence type="ECO:0000256" key="6">
    <source>
        <dbReference type="ARBA" id="ARBA00023004"/>
    </source>
</evidence>
<organism evidence="16 17">
    <name type="scientific">SAR86 cluster bacterium</name>
    <dbReference type="NCBI Taxonomy" id="2030880"/>
    <lineage>
        <taxon>Bacteria</taxon>
        <taxon>Pseudomonadati</taxon>
        <taxon>Pseudomonadota</taxon>
        <taxon>Gammaproteobacteria</taxon>
        <taxon>SAR86 cluster</taxon>
    </lineage>
</organism>
<evidence type="ECO:0000256" key="1">
    <source>
        <dbReference type="ARBA" id="ARBA00004571"/>
    </source>
</evidence>
<evidence type="ECO:0000256" key="7">
    <source>
        <dbReference type="ARBA" id="ARBA00023065"/>
    </source>
</evidence>
<evidence type="ECO:0000256" key="2">
    <source>
        <dbReference type="ARBA" id="ARBA00022448"/>
    </source>
</evidence>
<dbReference type="Pfam" id="PF00593">
    <property type="entry name" value="TonB_dep_Rec_b-barrel"/>
    <property type="match status" value="1"/>
</dbReference>
<keyword evidence="6" id="KW-0408">Iron</keyword>
<keyword evidence="2 11" id="KW-0813">Transport</keyword>
<dbReference type="InterPro" id="IPR036942">
    <property type="entry name" value="Beta-barrel_TonB_sf"/>
</dbReference>
<comment type="subcellular location">
    <subcellularLocation>
        <location evidence="1 11">Cell outer membrane</location>
        <topology evidence="1 11">Multi-pass membrane protein</topology>
    </subcellularLocation>
</comment>
<keyword evidence="9 11" id="KW-0472">Membrane</keyword>
<gene>
    <name evidence="16" type="ORF">M9B40_03215</name>
</gene>
<name>A0A9Q8TXI9_9GAMM</name>
<dbReference type="Pfam" id="PF07715">
    <property type="entry name" value="Plug"/>
    <property type="match status" value="1"/>
</dbReference>
<evidence type="ECO:0000256" key="10">
    <source>
        <dbReference type="ARBA" id="ARBA00023237"/>
    </source>
</evidence>
<dbReference type="SUPFAM" id="SSF56935">
    <property type="entry name" value="Porins"/>
    <property type="match status" value="1"/>
</dbReference>
<evidence type="ECO:0000256" key="5">
    <source>
        <dbReference type="ARBA" id="ARBA00022692"/>
    </source>
</evidence>
<proteinExistence type="inferred from homology"/>
<keyword evidence="7" id="KW-0406">Ion transport</keyword>
<dbReference type="Gene3D" id="2.40.170.20">
    <property type="entry name" value="TonB-dependent receptor, beta-barrel domain"/>
    <property type="match status" value="2"/>
</dbReference>
<evidence type="ECO:0000256" key="13">
    <source>
        <dbReference type="SAM" id="SignalP"/>
    </source>
</evidence>
<comment type="similarity">
    <text evidence="11 12">Belongs to the TonB-dependent receptor family.</text>
</comment>
<evidence type="ECO:0000256" key="8">
    <source>
        <dbReference type="ARBA" id="ARBA00023077"/>
    </source>
</evidence>
<dbReference type="GO" id="GO:0009279">
    <property type="term" value="C:cell outer membrane"/>
    <property type="evidence" value="ECO:0007669"/>
    <property type="project" value="UniProtKB-SubCell"/>
</dbReference>
<dbReference type="AlphaFoldDB" id="A0A9Q8TXI9"/>
<keyword evidence="16" id="KW-0675">Receptor</keyword>